<feature type="domain" description="Inhibitor I9" evidence="2">
    <location>
        <begin position="59"/>
        <end position="110"/>
    </location>
</feature>
<evidence type="ECO:0000313" key="3">
    <source>
        <dbReference type="EMBL" id="OAM43774.1"/>
    </source>
</evidence>
<dbReference type="AlphaFoldDB" id="A0A1B6W0J9"/>
<evidence type="ECO:0000313" key="4">
    <source>
        <dbReference type="Proteomes" id="UP000077726"/>
    </source>
</evidence>
<keyword evidence="4" id="KW-1185">Reference proteome</keyword>
<dbReference type="InterPro" id="IPR010259">
    <property type="entry name" value="S8pro/Inhibitor_I9"/>
</dbReference>
<dbReference type="STRING" id="1795832.A7Q00_04535"/>
<dbReference type="Proteomes" id="UP000077726">
    <property type="component" value="Unassembled WGS sequence"/>
</dbReference>
<proteinExistence type="predicted"/>
<protein>
    <recommendedName>
        <fullName evidence="2">Inhibitor I9 domain-containing protein</fullName>
    </recommendedName>
</protein>
<comment type="caution">
    <text evidence="3">The sequence shown here is derived from an EMBL/GenBank/DDBJ whole genome shotgun (WGS) entry which is preliminary data.</text>
</comment>
<keyword evidence="1" id="KW-0732">Signal</keyword>
<sequence length="115" mass="12461">MRALFLVCLAMLTACTAPQPAATAAPSALSAQPEQAANRVLIVLYDPAVGAEPLLQAVREMQAELVYRYTNINGIAARIPPQQDMAQAIRSLERVPGVLQVQRDQIMQLQNPATH</sequence>
<evidence type="ECO:0000259" key="2">
    <source>
        <dbReference type="Pfam" id="PF05922"/>
    </source>
</evidence>
<dbReference type="Pfam" id="PF05922">
    <property type="entry name" value="Inhibitor_I9"/>
    <property type="match status" value="1"/>
</dbReference>
<dbReference type="PROSITE" id="PS51257">
    <property type="entry name" value="PROKAR_LIPOPROTEIN"/>
    <property type="match status" value="1"/>
</dbReference>
<dbReference type="InterPro" id="IPR037045">
    <property type="entry name" value="S8pro/Inhibitor_I9_sf"/>
</dbReference>
<feature type="signal peptide" evidence="1">
    <location>
        <begin position="1"/>
        <end position="21"/>
    </location>
</feature>
<name>A0A1B6W0J9_9NEIS</name>
<dbReference type="EMBL" id="LXSQ01000012">
    <property type="protein sequence ID" value="OAM43774.1"/>
    <property type="molecule type" value="Genomic_DNA"/>
</dbReference>
<reference evidence="4" key="1">
    <citation type="submission" date="2016-05" db="EMBL/GenBank/DDBJ databases">
        <title>Draft genome of Corynebacterium afermentans subsp. afermentans LCDC 88199T.</title>
        <authorList>
            <person name="Bernier A.-M."/>
            <person name="Bernard K."/>
        </authorList>
    </citation>
    <scope>NUCLEOTIDE SEQUENCE [LARGE SCALE GENOMIC DNA]</scope>
    <source>
        <strain evidence="4">NML130454</strain>
    </source>
</reference>
<gene>
    <name evidence="3" type="ORF">A7Q00_04535</name>
</gene>
<feature type="chain" id="PRO_5008590590" description="Inhibitor I9 domain-containing protein" evidence="1">
    <location>
        <begin position="22"/>
        <end position="115"/>
    </location>
</feature>
<organism evidence="3 4">
    <name type="scientific">Eikenella halliae</name>
    <dbReference type="NCBI Taxonomy" id="1795832"/>
    <lineage>
        <taxon>Bacteria</taxon>
        <taxon>Pseudomonadati</taxon>
        <taxon>Pseudomonadota</taxon>
        <taxon>Betaproteobacteria</taxon>
        <taxon>Neisseriales</taxon>
        <taxon>Neisseriaceae</taxon>
        <taxon>Eikenella</taxon>
    </lineage>
</organism>
<dbReference type="Gene3D" id="3.30.70.80">
    <property type="entry name" value="Peptidase S8 propeptide/proteinase inhibitor I9"/>
    <property type="match status" value="1"/>
</dbReference>
<evidence type="ECO:0000256" key="1">
    <source>
        <dbReference type="SAM" id="SignalP"/>
    </source>
</evidence>
<accession>A0A1B6W0J9</accession>